<dbReference type="InterPro" id="IPR004099">
    <property type="entry name" value="Pyr_nucl-diS_OxRdtase_dimer"/>
</dbReference>
<dbReference type="Pfam" id="PF07992">
    <property type="entry name" value="Pyr_redox_2"/>
    <property type="match status" value="1"/>
</dbReference>
<gene>
    <name evidence="8" type="ORF">KY5_0052c</name>
</gene>
<evidence type="ECO:0000256" key="3">
    <source>
        <dbReference type="ARBA" id="ARBA00022827"/>
    </source>
</evidence>
<feature type="binding site" evidence="4">
    <location>
        <position position="132"/>
    </location>
    <ligand>
        <name>FAD</name>
        <dbReference type="ChEBI" id="CHEBI:57692"/>
    </ligand>
</feature>
<feature type="domain" description="FAD/NAD(P)-binding" evidence="7">
    <location>
        <begin position="23"/>
        <end position="337"/>
    </location>
</feature>
<organism evidence="8 9">
    <name type="scientific">Streptomyces formicae</name>
    <dbReference type="NCBI Taxonomy" id="1616117"/>
    <lineage>
        <taxon>Bacteria</taxon>
        <taxon>Bacillati</taxon>
        <taxon>Actinomycetota</taxon>
        <taxon>Actinomycetes</taxon>
        <taxon>Kitasatosporales</taxon>
        <taxon>Streptomycetaceae</taxon>
        <taxon>Streptomyces</taxon>
    </lineage>
</organism>
<dbReference type="Gene3D" id="3.30.390.30">
    <property type="match status" value="1"/>
</dbReference>
<feature type="binding site" evidence="4">
    <location>
        <begin position="194"/>
        <end position="201"/>
    </location>
    <ligand>
        <name>NAD(+)</name>
        <dbReference type="ChEBI" id="CHEBI:57540"/>
    </ligand>
</feature>
<reference evidence="8 9" key="1">
    <citation type="submission" date="2017-08" db="EMBL/GenBank/DDBJ databases">
        <title>Complete Genome Sequence of Streptomyces formicae KY5, the formicamycin producer.</title>
        <authorList>
            <person name="Holmes N.A."/>
            <person name="Devine R."/>
            <person name="Qin Z."/>
            <person name="Seipke R.F."/>
            <person name="Wilkinson B."/>
            <person name="Hutchings M.I."/>
        </authorList>
    </citation>
    <scope>NUCLEOTIDE SEQUENCE [LARGE SCALE GENOMIC DNA]</scope>
    <source>
        <strain evidence="8 9">KY5</strain>
    </source>
</reference>
<dbReference type="InterPro" id="IPR036188">
    <property type="entry name" value="FAD/NAD-bd_sf"/>
</dbReference>
<keyword evidence="3 4" id="KW-0274">FAD</keyword>
<dbReference type="Gene3D" id="3.50.50.60">
    <property type="entry name" value="FAD/NAD(P)-binding domain"/>
    <property type="match status" value="2"/>
</dbReference>
<keyword evidence="4" id="KW-0547">Nucleotide-binding</keyword>
<keyword evidence="2" id="KW-0285">Flavoprotein</keyword>
<dbReference type="PIRSF" id="PIRSF000350">
    <property type="entry name" value="Mercury_reductase_MerA"/>
    <property type="match status" value="1"/>
</dbReference>
<dbReference type="KEGG" id="sfk:KY5_0052c"/>
<dbReference type="GO" id="GO:0050660">
    <property type="term" value="F:flavin adenine dinucleotide binding"/>
    <property type="evidence" value="ECO:0007669"/>
    <property type="project" value="TreeGrafter"/>
</dbReference>
<feature type="binding site" evidence="4">
    <location>
        <position position="322"/>
    </location>
    <ligand>
        <name>FAD</name>
        <dbReference type="ChEBI" id="CHEBI:57692"/>
    </ligand>
</feature>
<feature type="disulfide bond" description="Redox-active" evidence="5">
    <location>
        <begin position="59"/>
        <end position="64"/>
    </location>
</feature>
<evidence type="ECO:0000313" key="9">
    <source>
        <dbReference type="Proteomes" id="UP000221011"/>
    </source>
</evidence>
<dbReference type="SUPFAM" id="SSF51905">
    <property type="entry name" value="FAD/NAD(P)-binding domain"/>
    <property type="match status" value="1"/>
</dbReference>
<feature type="binding site" evidence="4">
    <location>
        <position position="68"/>
    </location>
    <ligand>
        <name>FAD</name>
        <dbReference type="ChEBI" id="CHEBI:57692"/>
    </ligand>
</feature>
<evidence type="ECO:0000256" key="4">
    <source>
        <dbReference type="PIRSR" id="PIRSR000350-3"/>
    </source>
</evidence>
<protein>
    <submittedName>
        <fullName evidence="8">PF00070 family, FAD-dependent NAD(P)-disulfide oxidoreductase</fullName>
    </submittedName>
</protein>
<evidence type="ECO:0000259" key="7">
    <source>
        <dbReference type="Pfam" id="PF07992"/>
    </source>
</evidence>
<keyword evidence="9" id="KW-1185">Reference proteome</keyword>
<evidence type="ECO:0000259" key="6">
    <source>
        <dbReference type="Pfam" id="PF02852"/>
    </source>
</evidence>
<feature type="binding site" evidence="4">
    <location>
        <position position="217"/>
    </location>
    <ligand>
        <name>NAD(+)</name>
        <dbReference type="ChEBI" id="CHEBI:57540"/>
    </ligand>
</feature>
<dbReference type="SUPFAM" id="SSF55424">
    <property type="entry name" value="FAD/NAD-linked reductases, dimerisation (C-terminal) domain"/>
    <property type="match status" value="1"/>
</dbReference>
<accession>A0A291Q0C4</accession>
<evidence type="ECO:0000256" key="2">
    <source>
        <dbReference type="ARBA" id="ARBA00022630"/>
    </source>
</evidence>
<dbReference type="InterPro" id="IPR001100">
    <property type="entry name" value="Pyr_nuc-diS_OxRdtase"/>
</dbReference>
<evidence type="ECO:0000313" key="8">
    <source>
        <dbReference type="EMBL" id="ATL25070.1"/>
    </source>
</evidence>
<sequence>MSVDRMRTDETRADETRADGHADVVVVGLGPGGEYAAGALAEAGLDVVGVEAELVGGECPYWGCVPSKMMIRAGDLLAEAGRVPALAGTAVVTPDWGRVAGRIRGEATDDWNDRVAADRLVAKGARLVRGRGRLAGPRRVTVGDRTIEARRGVVLATGTRPRIPAVPGLRETPYWTNRDAMAAKELPASMIVLGGGAIGVELAQVFARFGCAVTVIEGQDRLLSQEEPEAGELAAAALEADGVTVLTGVRALDVGHDGTVFSVRTTEGDSEPLRAERLLVAAGRLADLGALGVETVGLDPAARAVATDGQMRAADGLWAVGDLTGRGAFTHVSMYQAQIAVRDILGEPGPDADYRALPRVTFTDPEIGAVGLTERQARERGLRVRTGVLPLDSSTRGWIHGPGNAGFVKLVEDADRGVLVGATSAGPAGGEVLYGLNVAVHAEVPVHRLRHMIYTYPTFHRTVEAALGALR</sequence>
<dbReference type="Pfam" id="PF02852">
    <property type="entry name" value="Pyr_redox_dim"/>
    <property type="match status" value="1"/>
</dbReference>
<comment type="cofactor">
    <cofactor evidence="4">
        <name>FAD</name>
        <dbReference type="ChEBI" id="CHEBI:57692"/>
    </cofactor>
    <text evidence="4">Binds 1 FAD per subunit.</text>
</comment>
<feature type="binding site" evidence="4">
    <location>
        <position position="283"/>
    </location>
    <ligand>
        <name>NAD(+)</name>
        <dbReference type="ChEBI" id="CHEBI:57540"/>
    </ligand>
</feature>
<keyword evidence="4" id="KW-0520">NAD</keyword>
<dbReference type="AlphaFoldDB" id="A0A291Q0C4"/>
<name>A0A291Q0C4_9ACTN</name>
<dbReference type="PRINTS" id="PR00368">
    <property type="entry name" value="FADPNR"/>
</dbReference>
<dbReference type="RefSeq" id="WP_234362557.1">
    <property type="nucleotide sequence ID" value="NZ_CP022685.1"/>
</dbReference>
<dbReference type="Proteomes" id="UP000221011">
    <property type="component" value="Chromosome"/>
</dbReference>
<dbReference type="PANTHER" id="PTHR43014">
    <property type="entry name" value="MERCURIC REDUCTASE"/>
    <property type="match status" value="1"/>
</dbReference>
<dbReference type="InterPro" id="IPR023753">
    <property type="entry name" value="FAD/NAD-binding_dom"/>
</dbReference>
<evidence type="ECO:0000256" key="1">
    <source>
        <dbReference type="ARBA" id="ARBA00007532"/>
    </source>
</evidence>
<dbReference type="GO" id="GO:0003955">
    <property type="term" value="F:NAD(P)H dehydrogenase (quinone) activity"/>
    <property type="evidence" value="ECO:0007669"/>
    <property type="project" value="TreeGrafter"/>
</dbReference>
<dbReference type="PANTHER" id="PTHR43014:SF2">
    <property type="entry name" value="MERCURIC REDUCTASE"/>
    <property type="match status" value="1"/>
</dbReference>
<dbReference type="EMBL" id="CP022685">
    <property type="protein sequence ID" value="ATL25070.1"/>
    <property type="molecule type" value="Genomic_DNA"/>
</dbReference>
<feature type="domain" description="Pyridine nucleotide-disulphide oxidoreductase dimerisation" evidence="6">
    <location>
        <begin position="358"/>
        <end position="464"/>
    </location>
</feature>
<evidence type="ECO:0000256" key="5">
    <source>
        <dbReference type="PIRSR" id="PIRSR000350-4"/>
    </source>
</evidence>
<proteinExistence type="inferred from homology"/>
<dbReference type="PRINTS" id="PR00411">
    <property type="entry name" value="PNDRDTASEI"/>
</dbReference>
<comment type="similarity">
    <text evidence="1">Belongs to the class-I pyridine nucleotide-disulfide oxidoreductase family.</text>
</comment>
<dbReference type="InterPro" id="IPR016156">
    <property type="entry name" value="FAD/NAD-linked_Rdtase_dimer_sf"/>
</dbReference>